<accession>A0A6A4JJG2</accession>
<dbReference type="AlphaFoldDB" id="A0A6A4JJG2"/>
<gene>
    <name evidence="1" type="ORF">GE061_019213</name>
</gene>
<dbReference type="InterPro" id="IPR053077">
    <property type="entry name" value="MARVEL_domain_protein_3"/>
</dbReference>
<dbReference type="Proteomes" id="UP000466442">
    <property type="component" value="Linkage Group LG9"/>
</dbReference>
<reference evidence="1" key="1">
    <citation type="journal article" date="2021" name="Mol. Ecol. Resour.">
        <title>Apolygus lucorum genome provides insights into omnivorousness and mesophyll feeding.</title>
        <authorList>
            <person name="Liu Y."/>
            <person name="Liu H."/>
            <person name="Wang H."/>
            <person name="Huang T."/>
            <person name="Liu B."/>
            <person name="Yang B."/>
            <person name="Yin L."/>
            <person name="Li B."/>
            <person name="Zhang Y."/>
            <person name="Zhang S."/>
            <person name="Jiang F."/>
            <person name="Zhang X."/>
            <person name="Ren Y."/>
            <person name="Wang B."/>
            <person name="Wang S."/>
            <person name="Lu Y."/>
            <person name="Wu K."/>
            <person name="Fan W."/>
            <person name="Wang G."/>
        </authorList>
    </citation>
    <scope>NUCLEOTIDE SEQUENCE</scope>
    <source>
        <strain evidence="1">12Hb</strain>
    </source>
</reference>
<name>A0A6A4JJG2_APOLU</name>
<sequence length="154" mass="17372">MTFRVPKIKSCCCFSLETVTKLIGCFQMLIFVAALALPIILDGTRSGAKRATGILQNIVYESTCLNFGVFSIVMLVGASKRDRELVLPWIMLQTLYLLSYVLSLLCFLMYSGLMDYSNGEGPVDDTFFIVYLSLSVLVVYNFYRELKESSEPIR</sequence>
<organism evidence="1 2">
    <name type="scientific">Apolygus lucorum</name>
    <name type="common">Small green plant bug</name>
    <name type="synonym">Lygocoris lucorum</name>
    <dbReference type="NCBI Taxonomy" id="248454"/>
    <lineage>
        <taxon>Eukaryota</taxon>
        <taxon>Metazoa</taxon>
        <taxon>Ecdysozoa</taxon>
        <taxon>Arthropoda</taxon>
        <taxon>Hexapoda</taxon>
        <taxon>Insecta</taxon>
        <taxon>Pterygota</taxon>
        <taxon>Neoptera</taxon>
        <taxon>Paraneoptera</taxon>
        <taxon>Hemiptera</taxon>
        <taxon>Heteroptera</taxon>
        <taxon>Panheteroptera</taxon>
        <taxon>Cimicomorpha</taxon>
        <taxon>Miridae</taxon>
        <taxon>Mirini</taxon>
        <taxon>Apolygus</taxon>
    </lineage>
</organism>
<keyword evidence="2" id="KW-1185">Reference proteome</keyword>
<dbReference type="OrthoDB" id="6388869at2759"/>
<dbReference type="PANTHER" id="PTHR34609">
    <property type="entry name" value="GEO08273P1-RELATED"/>
    <property type="match status" value="1"/>
</dbReference>
<comment type="caution">
    <text evidence="1">The sequence shown here is derived from an EMBL/GenBank/DDBJ whole genome shotgun (WGS) entry which is preliminary data.</text>
</comment>
<dbReference type="PANTHER" id="PTHR34609:SF17">
    <property type="entry name" value="GEO08273P1-RELATED"/>
    <property type="match status" value="1"/>
</dbReference>
<protein>
    <recommendedName>
        <fullName evidence="3">MARVEL domain-containing protein</fullName>
    </recommendedName>
</protein>
<evidence type="ECO:0000313" key="2">
    <source>
        <dbReference type="Proteomes" id="UP000466442"/>
    </source>
</evidence>
<dbReference type="EMBL" id="WIXP02000009">
    <property type="protein sequence ID" value="KAF6205046.1"/>
    <property type="molecule type" value="Genomic_DNA"/>
</dbReference>
<evidence type="ECO:0008006" key="3">
    <source>
        <dbReference type="Google" id="ProtNLM"/>
    </source>
</evidence>
<proteinExistence type="predicted"/>
<evidence type="ECO:0000313" key="1">
    <source>
        <dbReference type="EMBL" id="KAF6205046.1"/>
    </source>
</evidence>